<reference evidence="3 4" key="1">
    <citation type="submission" date="2017-05" db="EMBL/GenBank/DDBJ databases">
        <authorList>
            <person name="Varghese N."/>
            <person name="Submissions S."/>
        </authorList>
    </citation>
    <scope>NUCLEOTIDE SEQUENCE [LARGE SCALE GENOMIC DNA]</scope>
    <source>
        <strain evidence="3 4">DSM 25457</strain>
    </source>
</reference>
<evidence type="ECO:0000313" key="3">
    <source>
        <dbReference type="EMBL" id="SMP57214.1"/>
    </source>
</evidence>
<dbReference type="InterPro" id="IPR029058">
    <property type="entry name" value="AB_hydrolase_fold"/>
</dbReference>
<feature type="region of interest" description="Disordered" evidence="1">
    <location>
        <begin position="68"/>
        <end position="90"/>
    </location>
</feature>
<evidence type="ECO:0000313" key="4">
    <source>
        <dbReference type="Proteomes" id="UP001158067"/>
    </source>
</evidence>
<evidence type="ECO:0000259" key="2">
    <source>
        <dbReference type="Pfam" id="PF12697"/>
    </source>
</evidence>
<keyword evidence="4" id="KW-1185">Reference proteome</keyword>
<protein>
    <submittedName>
        <fullName evidence="3">Alpha/beta hydrolase family protein</fullName>
    </submittedName>
</protein>
<dbReference type="Gene3D" id="3.40.50.1820">
    <property type="entry name" value="alpha/beta hydrolase"/>
    <property type="match status" value="1"/>
</dbReference>
<feature type="domain" description="AB hydrolase-1" evidence="2">
    <location>
        <begin position="127"/>
        <end position="300"/>
    </location>
</feature>
<dbReference type="InterPro" id="IPR000073">
    <property type="entry name" value="AB_hydrolase_1"/>
</dbReference>
<dbReference type="EMBL" id="FXUG01000005">
    <property type="protein sequence ID" value="SMP57214.1"/>
    <property type="molecule type" value="Genomic_DNA"/>
</dbReference>
<dbReference type="SUPFAM" id="SSF53474">
    <property type="entry name" value="alpha/beta-Hydrolases"/>
    <property type="match status" value="1"/>
</dbReference>
<feature type="compositionally biased region" description="Polar residues" evidence="1">
    <location>
        <begin position="78"/>
        <end position="87"/>
    </location>
</feature>
<dbReference type="RefSeq" id="WP_283432742.1">
    <property type="nucleotide sequence ID" value="NZ_FXUG01000005.1"/>
</dbReference>
<dbReference type="Proteomes" id="UP001158067">
    <property type="component" value="Unassembled WGS sequence"/>
</dbReference>
<sequence>MNSWKNLKRNLAQRFLDRCVLRPNRDPIPCENLIRCPIDHPDVAANPHSPDIPRSNVQTEAYVFTTRQDGKLPPLPQPNTTSGTPQEAPQHLAIKFPGTGGRAERSSEAPLNLLYPNLANTTHPPGQHVEVWTWNPPGYGQSTPPARLVDQADFARDFARQVAAASSGPHTQLWLVGNSLGCLSVLHLAANLDAWLPEGFPRNQVGCWLRNPPDLAEVVLRVSRRYHAERFMRRVVQCLPSNLDAVQNASHSPSPAVFLASQKDRLVLPELQARIHQAYRGDKRIVPLEGLDHDGLLEEQHVPLVVSASHWLADQTKPK</sequence>
<accession>A0ABY1Q5M3</accession>
<keyword evidence="3" id="KW-0378">Hydrolase</keyword>
<dbReference type="Pfam" id="PF12697">
    <property type="entry name" value="Abhydrolase_6"/>
    <property type="match status" value="1"/>
</dbReference>
<gene>
    <name evidence="3" type="ORF">SAMN06265222_105283</name>
</gene>
<evidence type="ECO:0000256" key="1">
    <source>
        <dbReference type="SAM" id="MobiDB-lite"/>
    </source>
</evidence>
<organism evidence="3 4">
    <name type="scientific">Neorhodopirellula lusitana</name>
    <dbReference type="NCBI Taxonomy" id="445327"/>
    <lineage>
        <taxon>Bacteria</taxon>
        <taxon>Pseudomonadati</taxon>
        <taxon>Planctomycetota</taxon>
        <taxon>Planctomycetia</taxon>
        <taxon>Pirellulales</taxon>
        <taxon>Pirellulaceae</taxon>
        <taxon>Neorhodopirellula</taxon>
    </lineage>
</organism>
<comment type="caution">
    <text evidence="3">The sequence shown here is derived from an EMBL/GenBank/DDBJ whole genome shotgun (WGS) entry which is preliminary data.</text>
</comment>
<proteinExistence type="predicted"/>
<name>A0ABY1Q5M3_9BACT</name>
<dbReference type="GO" id="GO:0016787">
    <property type="term" value="F:hydrolase activity"/>
    <property type="evidence" value="ECO:0007669"/>
    <property type="project" value="UniProtKB-KW"/>
</dbReference>